<protein>
    <recommendedName>
        <fullName evidence="2">PhoU domain-containing protein</fullName>
    </recommendedName>
</protein>
<dbReference type="Proteomes" id="UP000298213">
    <property type="component" value="Unassembled WGS sequence"/>
</dbReference>
<dbReference type="AlphaFoldDB" id="A0A4Y8ZYN2"/>
<accession>A0A4Y8ZYN2</accession>
<dbReference type="PANTHER" id="PTHR42930:SF3">
    <property type="entry name" value="PHOSPHATE-SPECIFIC TRANSPORT SYSTEM ACCESSORY PROTEIN PHOU"/>
    <property type="match status" value="1"/>
</dbReference>
<proteinExistence type="inferred from homology"/>
<evidence type="ECO:0000313" key="4">
    <source>
        <dbReference type="Proteomes" id="UP000298213"/>
    </source>
</evidence>
<keyword evidence="4" id="KW-1185">Reference proteome</keyword>
<dbReference type="InterPro" id="IPR026022">
    <property type="entry name" value="PhoU_dom"/>
</dbReference>
<name>A0A4Y8ZYN2_9SPHN</name>
<gene>
    <name evidence="3" type="ORF">E2493_02305</name>
</gene>
<dbReference type="Gene3D" id="1.20.58.220">
    <property type="entry name" value="Phosphate transport system protein phou homolog 2, domain 2"/>
    <property type="match status" value="1"/>
</dbReference>
<dbReference type="SUPFAM" id="SSF109755">
    <property type="entry name" value="PhoU-like"/>
    <property type="match status" value="1"/>
</dbReference>
<dbReference type="EMBL" id="SPDV01000002">
    <property type="protein sequence ID" value="TFI60099.1"/>
    <property type="molecule type" value="Genomic_DNA"/>
</dbReference>
<dbReference type="GO" id="GO:0045936">
    <property type="term" value="P:negative regulation of phosphate metabolic process"/>
    <property type="evidence" value="ECO:0007669"/>
    <property type="project" value="InterPro"/>
</dbReference>
<dbReference type="InterPro" id="IPR038078">
    <property type="entry name" value="PhoU-like_sf"/>
</dbReference>
<dbReference type="GO" id="GO:0030643">
    <property type="term" value="P:intracellular phosphate ion homeostasis"/>
    <property type="evidence" value="ECO:0007669"/>
    <property type="project" value="InterPro"/>
</dbReference>
<dbReference type="InterPro" id="IPR028366">
    <property type="entry name" value="PhoU"/>
</dbReference>
<evidence type="ECO:0000256" key="1">
    <source>
        <dbReference type="ARBA" id="ARBA00008107"/>
    </source>
</evidence>
<sequence>MTGFRQEFAPAAAAVTWLSSYPRRSCGGLFAEGGMSGVGTHIVKAFNEDLASLRGDVAAIGGLAEAAAWDAAEAVIKGDPDRAARCREAIALLLRSAAAAEKSALCVLALRAPVAGDLRQIMAILKIVALLERTAAQSLSIVAAIPQVTRPLPCPRGFGNLARLARDGMRCAIDAFVTGDASAAETLAALANDSERLHLALLEECVAEMRLDRGAAASAVAVLLISRSFARIAEHSAAIAAEVCAAAAGTALAPTALPPLSFPEQTNAA</sequence>
<reference evidence="3 4" key="1">
    <citation type="submission" date="2019-03" db="EMBL/GenBank/DDBJ databases">
        <title>Genome sequence of Sphingomonas sp. 17J27-24.</title>
        <authorList>
            <person name="Kim M."/>
            <person name="Maeng S."/>
            <person name="Sathiyaraj S."/>
        </authorList>
    </citation>
    <scope>NUCLEOTIDE SEQUENCE [LARGE SCALE GENOMIC DNA]</scope>
    <source>
        <strain evidence="3 4">17J27-24</strain>
    </source>
</reference>
<dbReference type="Pfam" id="PF01895">
    <property type="entry name" value="PhoU"/>
    <property type="match status" value="2"/>
</dbReference>
<dbReference type="OrthoDB" id="9814256at2"/>
<evidence type="ECO:0000313" key="3">
    <source>
        <dbReference type="EMBL" id="TFI60099.1"/>
    </source>
</evidence>
<comment type="similarity">
    <text evidence="1">Belongs to the PhoU family.</text>
</comment>
<comment type="caution">
    <text evidence="3">The sequence shown here is derived from an EMBL/GenBank/DDBJ whole genome shotgun (WGS) entry which is preliminary data.</text>
</comment>
<feature type="domain" description="PhoU" evidence="2">
    <location>
        <begin position="161"/>
        <end position="242"/>
    </location>
</feature>
<dbReference type="PANTHER" id="PTHR42930">
    <property type="entry name" value="PHOSPHATE-SPECIFIC TRANSPORT SYSTEM ACCESSORY PROTEIN PHOU"/>
    <property type="match status" value="1"/>
</dbReference>
<feature type="domain" description="PhoU" evidence="2">
    <location>
        <begin position="60"/>
        <end position="142"/>
    </location>
</feature>
<dbReference type="RefSeq" id="WP_135083304.1">
    <property type="nucleotide sequence ID" value="NZ_SPDV01000002.1"/>
</dbReference>
<evidence type="ECO:0000259" key="2">
    <source>
        <dbReference type="Pfam" id="PF01895"/>
    </source>
</evidence>
<organism evidence="3 4">
    <name type="scientific">Sphingomonas parva</name>
    <dbReference type="NCBI Taxonomy" id="2555898"/>
    <lineage>
        <taxon>Bacteria</taxon>
        <taxon>Pseudomonadati</taxon>
        <taxon>Pseudomonadota</taxon>
        <taxon>Alphaproteobacteria</taxon>
        <taxon>Sphingomonadales</taxon>
        <taxon>Sphingomonadaceae</taxon>
        <taxon>Sphingomonas</taxon>
    </lineage>
</organism>